<keyword evidence="4" id="KW-0238">DNA-binding</keyword>
<organism evidence="9 10">
    <name type="scientific">Daldinia eschscholtzii</name>
    <dbReference type="NCBI Taxonomy" id="292717"/>
    <lineage>
        <taxon>Eukaryota</taxon>
        <taxon>Fungi</taxon>
        <taxon>Dikarya</taxon>
        <taxon>Ascomycota</taxon>
        <taxon>Pezizomycotina</taxon>
        <taxon>Sordariomycetes</taxon>
        <taxon>Xylariomycetidae</taxon>
        <taxon>Xylariales</taxon>
        <taxon>Hypoxylaceae</taxon>
        <taxon>Daldinia</taxon>
    </lineage>
</organism>
<evidence type="ECO:0000256" key="6">
    <source>
        <dbReference type="ARBA" id="ARBA00023242"/>
    </source>
</evidence>
<keyword evidence="2" id="KW-0862">Zinc</keyword>
<dbReference type="Proteomes" id="UP001369815">
    <property type="component" value="Unassembled WGS sequence"/>
</dbReference>
<dbReference type="InterPro" id="IPR051430">
    <property type="entry name" value="Fungal_TF_Env_Response"/>
</dbReference>
<comment type="caution">
    <text evidence="9">The sequence shown here is derived from an EMBL/GenBank/DDBJ whole genome shotgun (WGS) entry which is preliminary data.</text>
</comment>
<dbReference type="PANTHER" id="PTHR31944:SF129">
    <property type="entry name" value="ASPYRIDONES CLUSTER REGULATOR APDR-RELATED"/>
    <property type="match status" value="1"/>
</dbReference>
<dbReference type="InterPro" id="IPR036864">
    <property type="entry name" value="Zn2-C6_fun-type_DNA-bd_sf"/>
</dbReference>
<dbReference type="AlphaFoldDB" id="A0AAX6MUU3"/>
<keyword evidence="1" id="KW-0479">Metal-binding</keyword>
<dbReference type="PROSITE" id="PS50048">
    <property type="entry name" value="ZN2_CY6_FUNGAL_2"/>
    <property type="match status" value="1"/>
</dbReference>
<dbReference type="Pfam" id="PF00172">
    <property type="entry name" value="Zn_clus"/>
    <property type="match status" value="1"/>
</dbReference>
<dbReference type="EMBL" id="JBANMG010000002">
    <property type="protein sequence ID" value="KAK6956167.1"/>
    <property type="molecule type" value="Genomic_DNA"/>
</dbReference>
<dbReference type="SMART" id="SM00066">
    <property type="entry name" value="GAL4"/>
    <property type="match status" value="1"/>
</dbReference>
<protein>
    <recommendedName>
        <fullName evidence="8">Zn(2)-C6 fungal-type domain-containing protein</fullName>
    </recommendedName>
</protein>
<feature type="domain" description="Zn(2)-C6 fungal-type" evidence="8">
    <location>
        <begin position="20"/>
        <end position="49"/>
    </location>
</feature>
<evidence type="ECO:0000259" key="8">
    <source>
        <dbReference type="PROSITE" id="PS50048"/>
    </source>
</evidence>
<evidence type="ECO:0000256" key="7">
    <source>
        <dbReference type="SAM" id="MobiDB-lite"/>
    </source>
</evidence>
<gene>
    <name evidence="9" type="ORF">Daesc_001440</name>
</gene>
<proteinExistence type="predicted"/>
<feature type="compositionally biased region" description="Polar residues" evidence="7">
    <location>
        <begin position="543"/>
        <end position="552"/>
    </location>
</feature>
<dbReference type="InterPro" id="IPR007219">
    <property type="entry name" value="XnlR_reg_dom"/>
</dbReference>
<name>A0AAX6MUU3_9PEZI</name>
<evidence type="ECO:0000256" key="4">
    <source>
        <dbReference type="ARBA" id="ARBA00023125"/>
    </source>
</evidence>
<dbReference type="GO" id="GO:0006351">
    <property type="term" value="P:DNA-templated transcription"/>
    <property type="evidence" value="ECO:0007669"/>
    <property type="project" value="InterPro"/>
</dbReference>
<dbReference type="Pfam" id="PF04082">
    <property type="entry name" value="Fungal_trans"/>
    <property type="match status" value="1"/>
</dbReference>
<evidence type="ECO:0000256" key="5">
    <source>
        <dbReference type="ARBA" id="ARBA00023163"/>
    </source>
</evidence>
<dbReference type="GO" id="GO:0000978">
    <property type="term" value="F:RNA polymerase II cis-regulatory region sequence-specific DNA binding"/>
    <property type="evidence" value="ECO:0007669"/>
    <property type="project" value="TreeGrafter"/>
</dbReference>
<keyword evidence="10" id="KW-1185">Reference proteome</keyword>
<evidence type="ECO:0000256" key="1">
    <source>
        <dbReference type="ARBA" id="ARBA00022723"/>
    </source>
</evidence>
<dbReference type="CDD" id="cd12148">
    <property type="entry name" value="fungal_TF_MHR"/>
    <property type="match status" value="1"/>
</dbReference>
<keyword evidence="3" id="KW-0805">Transcription regulation</keyword>
<evidence type="ECO:0000256" key="2">
    <source>
        <dbReference type="ARBA" id="ARBA00022833"/>
    </source>
</evidence>
<dbReference type="GO" id="GO:0005634">
    <property type="term" value="C:nucleus"/>
    <property type="evidence" value="ECO:0007669"/>
    <property type="project" value="TreeGrafter"/>
</dbReference>
<feature type="region of interest" description="Disordered" evidence="7">
    <location>
        <begin position="543"/>
        <end position="565"/>
    </location>
</feature>
<dbReference type="InterPro" id="IPR001138">
    <property type="entry name" value="Zn2Cys6_DnaBD"/>
</dbReference>
<evidence type="ECO:0000313" key="9">
    <source>
        <dbReference type="EMBL" id="KAK6956167.1"/>
    </source>
</evidence>
<sequence length="776" mass="87089">MSPPGSDNTSIRRRRRLTMSCTECRRRKVACDRKNPCNNCTSRKSTCIYWKHQPKSSPYVAPPTPSTLDSGHVNVSNTLQLDSWSEPEVATTVETVAPELVTLVNPIRGKRLFPHVGTEKATGNGGSVVPTSNGHTTKFRLYGQSHWFIEVHRSSYEFFSDQASDVFRIAEKCKRLARLLKGPHSLVPSRQDVLGTDLRSQIPSKEVCAELLCLYFRSFDSIFRVLHRCTFEKQVDAYWNGTNITSDVFVSKYILALSIGTTLYTGPGARLARKTLSTVASDIVLASQAWQCVASNKHALTEDTIQIYLLALIARQTNSVSIGGDSVWVSASALLRTAMLMGLHRDPAHLRHISIFTGEIRRRLWYGILEILVQSSVDCGQLPGLTSEEWDTAIPANIDDGELAEDLRSRPMSRSLDEAWTQNSVQCGLARSLPLRLRIINAVNGLRTEMSYEKVLETEKELTDYCRANSMLFEVCQRSGPEGHELHHRLFQFKLLDIFTRRFLLFLHAPFAIKGLRNPTYFFSRHICADVSLKLLTYRPPSHISSTTTPRSTLDHQSEESPNIPQDDYNILQLRARGTFANIMHDATFTLLLELCQQLHEDTSPSLFGLSSNPQSMPTTRRELYDTIKRGYVFLSTAMAQVDWMIQHDGRTGIPDSSPGDHYTKEMLLLACKESFEESWKVLQSLKAEKDSGRGAEGEGIGTENEEGTEAMGVQGLEEVRSSDQEMGGLWDEPLFPDIEGIEVDSSGPIFPGRPSLGGALWPWLYPDLMNDNSQF</sequence>
<keyword evidence="5" id="KW-0804">Transcription</keyword>
<dbReference type="Gene3D" id="4.10.240.10">
    <property type="entry name" value="Zn(2)-C6 fungal-type DNA-binding domain"/>
    <property type="match status" value="1"/>
</dbReference>
<dbReference type="GO" id="GO:0001228">
    <property type="term" value="F:DNA-binding transcription activator activity, RNA polymerase II-specific"/>
    <property type="evidence" value="ECO:0007669"/>
    <property type="project" value="TreeGrafter"/>
</dbReference>
<dbReference type="PROSITE" id="PS00463">
    <property type="entry name" value="ZN2_CY6_FUNGAL_1"/>
    <property type="match status" value="1"/>
</dbReference>
<evidence type="ECO:0000256" key="3">
    <source>
        <dbReference type="ARBA" id="ARBA00023015"/>
    </source>
</evidence>
<dbReference type="CDD" id="cd00067">
    <property type="entry name" value="GAL4"/>
    <property type="match status" value="1"/>
</dbReference>
<dbReference type="SUPFAM" id="SSF57701">
    <property type="entry name" value="Zn2/Cys6 DNA-binding domain"/>
    <property type="match status" value="1"/>
</dbReference>
<dbReference type="PANTHER" id="PTHR31944">
    <property type="entry name" value="HEME-RESPONSIVE ZINC FINGER TRANSCRIPTION FACTOR HAP1"/>
    <property type="match status" value="1"/>
</dbReference>
<dbReference type="GO" id="GO:0008270">
    <property type="term" value="F:zinc ion binding"/>
    <property type="evidence" value="ECO:0007669"/>
    <property type="project" value="InterPro"/>
</dbReference>
<keyword evidence="6" id="KW-0539">Nucleus</keyword>
<accession>A0AAX6MUU3</accession>
<reference evidence="9 10" key="1">
    <citation type="journal article" date="2024" name="Front Chem Biol">
        <title>Unveiling the potential of Daldinia eschscholtzii MFLUCC 19-0629 through bioactivity and bioinformatics studies for enhanced sustainable agriculture production.</title>
        <authorList>
            <person name="Brooks S."/>
            <person name="Weaver J.A."/>
            <person name="Klomchit A."/>
            <person name="Alharthi S.A."/>
            <person name="Onlamun T."/>
            <person name="Nurani R."/>
            <person name="Vong T.K."/>
            <person name="Alberti F."/>
            <person name="Greco C."/>
        </authorList>
    </citation>
    <scope>NUCLEOTIDE SEQUENCE [LARGE SCALE GENOMIC DNA]</scope>
    <source>
        <strain evidence="9">MFLUCC 19-0629</strain>
    </source>
</reference>
<evidence type="ECO:0000313" key="10">
    <source>
        <dbReference type="Proteomes" id="UP001369815"/>
    </source>
</evidence>
<dbReference type="SMART" id="SM00906">
    <property type="entry name" value="Fungal_trans"/>
    <property type="match status" value="1"/>
</dbReference>